<dbReference type="Gene3D" id="3.30.2000.20">
    <property type="match status" value="1"/>
</dbReference>
<protein>
    <recommendedName>
        <fullName evidence="3">Phage tail protein</fullName>
    </recommendedName>
</protein>
<dbReference type="OrthoDB" id="7001066at2"/>
<dbReference type="AlphaFoldDB" id="A0A5E7SV45"/>
<proteinExistence type="predicted"/>
<gene>
    <name evidence="1" type="ORF">PS918_03132</name>
</gene>
<dbReference type="EMBL" id="CABVIY010000004">
    <property type="protein sequence ID" value="VVP89914.1"/>
    <property type="molecule type" value="Genomic_DNA"/>
</dbReference>
<evidence type="ECO:0000313" key="2">
    <source>
        <dbReference type="Proteomes" id="UP000326611"/>
    </source>
</evidence>
<evidence type="ECO:0008006" key="3">
    <source>
        <dbReference type="Google" id="ProtNLM"/>
    </source>
</evidence>
<dbReference type="Proteomes" id="UP000326611">
    <property type="component" value="Unassembled WGS sequence"/>
</dbReference>
<organism evidence="1 2">
    <name type="scientific">Pseudomonas fluorescens</name>
    <dbReference type="NCBI Taxonomy" id="294"/>
    <lineage>
        <taxon>Bacteria</taxon>
        <taxon>Pseudomonadati</taxon>
        <taxon>Pseudomonadota</taxon>
        <taxon>Gammaproteobacteria</taxon>
        <taxon>Pseudomonadales</taxon>
        <taxon>Pseudomonadaceae</taxon>
        <taxon>Pseudomonas</taxon>
    </lineage>
</organism>
<dbReference type="RefSeq" id="WP_150771167.1">
    <property type="nucleotide sequence ID" value="NZ_CABVIY010000004.1"/>
</dbReference>
<accession>A0A5E7SV45</accession>
<dbReference type="InterPro" id="IPR025395">
    <property type="entry name" value="Phage_tail_terminator-like"/>
</dbReference>
<reference evidence="1 2" key="1">
    <citation type="submission" date="2019-09" db="EMBL/GenBank/DDBJ databases">
        <authorList>
            <person name="Chandra G."/>
            <person name="Truman W A."/>
        </authorList>
    </citation>
    <scope>NUCLEOTIDE SEQUENCE [LARGE SCALE GENOMIC DNA]</scope>
    <source>
        <strain evidence="1">PS918</strain>
    </source>
</reference>
<evidence type="ECO:0000313" key="1">
    <source>
        <dbReference type="EMBL" id="VVP89914.1"/>
    </source>
</evidence>
<sequence>MSETKINGALVAAYLASSLYPAARTAWEGKAFTPVTGQAWARLTDMPTGREPAAFGGVNPVERTGYLQIDIYHPNNTGAGPILADADKALNFYAPGLGLEYQGQRVHIRKSERSKITPETVWTGLSIHVYYTAWIFPGV</sequence>
<name>A0A5E7SV45_PSEFL</name>
<dbReference type="Pfam" id="PF13554">
    <property type="entry name" value="Phage_tail_terminator_5"/>
    <property type="match status" value="1"/>
</dbReference>